<dbReference type="PANTHER" id="PTHR35176">
    <property type="entry name" value="HEME OXYGENASE HI_0854-RELATED"/>
    <property type="match status" value="1"/>
</dbReference>
<protein>
    <recommendedName>
        <fullName evidence="2">Pyridoxamine 5'-phosphate oxidase N-terminal domain-containing protein</fullName>
    </recommendedName>
</protein>
<dbReference type="InterPro" id="IPR012349">
    <property type="entry name" value="Split_barrel_FMN-bd"/>
</dbReference>
<keyword evidence="4" id="KW-1185">Reference proteome</keyword>
<dbReference type="SUPFAM" id="SSF50475">
    <property type="entry name" value="FMN-binding split barrel"/>
    <property type="match status" value="1"/>
</dbReference>
<proteinExistence type="predicted"/>
<evidence type="ECO:0000313" key="3">
    <source>
        <dbReference type="EMBL" id="ABK77282.1"/>
    </source>
</evidence>
<dbReference type="PANTHER" id="PTHR35176:SF6">
    <property type="entry name" value="HEME OXYGENASE HI_0854-RELATED"/>
    <property type="match status" value="1"/>
</dbReference>
<dbReference type="KEGG" id="csy:CENSYa_0649"/>
<dbReference type="STRING" id="414004.CENSYa_0649"/>
<sequence>MEEPKPFPKQDRDEFLKKQKLLRLATTCPDGTPHVVPVWYEYANGKINIGTNTGTQKARNVKSCPRAGFCVDEGVDAPGVTAVAGSGSANVILDSNVVRNIENSILSRYPMTNTSTGEILDLTDCIIEITPDKYYSW</sequence>
<reference evidence="3 4" key="1">
    <citation type="journal article" date="2006" name="Proc. Natl. Acad. Sci. U.S.A.">
        <title>Genomic analysis of the uncultivated marine crenarchaeote Cenarchaeum symbiosum.</title>
        <authorList>
            <person name="Hallam S.J."/>
            <person name="Konstantinidis K.T."/>
            <person name="Putnam N."/>
            <person name="Schleper C."/>
            <person name="Watanabe Y."/>
            <person name="Sugahara J."/>
            <person name="Preston C."/>
            <person name="de la Torre J."/>
            <person name="Richardson P.M."/>
            <person name="DeLong E.F."/>
        </authorList>
    </citation>
    <scope>NUCLEOTIDE SEQUENCE [LARGE SCALE GENOMIC DNA]</scope>
    <source>
        <strain evidence="4">A</strain>
    </source>
</reference>
<dbReference type="InterPro" id="IPR052019">
    <property type="entry name" value="F420H2_bilvrd_red/Heme_oxyg"/>
</dbReference>
<dbReference type="InterPro" id="IPR011576">
    <property type="entry name" value="Pyridox_Oxase_N"/>
</dbReference>
<keyword evidence="1" id="KW-0560">Oxidoreductase</keyword>
<dbReference type="Proteomes" id="UP000000758">
    <property type="component" value="Chromosome"/>
</dbReference>
<dbReference type="GO" id="GO:0005829">
    <property type="term" value="C:cytosol"/>
    <property type="evidence" value="ECO:0007669"/>
    <property type="project" value="TreeGrafter"/>
</dbReference>
<dbReference type="HOGENOM" id="CLU_123922_5_1_2"/>
<evidence type="ECO:0000313" key="4">
    <source>
        <dbReference type="Proteomes" id="UP000000758"/>
    </source>
</evidence>
<dbReference type="GO" id="GO:0016627">
    <property type="term" value="F:oxidoreductase activity, acting on the CH-CH group of donors"/>
    <property type="evidence" value="ECO:0007669"/>
    <property type="project" value="TreeGrafter"/>
</dbReference>
<accession>A0RVB5</accession>
<evidence type="ECO:0000256" key="1">
    <source>
        <dbReference type="ARBA" id="ARBA00023002"/>
    </source>
</evidence>
<dbReference type="AlphaFoldDB" id="A0RVB5"/>
<gene>
    <name evidence="3" type="ordered locus">CENSYa_0649</name>
</gene>
<organism evidence="3 4">
    <name type="scientific">Cenarchaeum symbiosum (strain A)</name>
    <dbReference type="NCBI Taxonomy" id="414004"/>
    <lineage>
        <taxon>Archaea</taxon>
        <taxon>Nitrososphaerota</taxon>
        <taxon>Candidatus Cenarchaeales</taxon>
        <taxon>Candidatus Cenarchaeaceae</taxon>
        <taxon>Candidatus Cenarchaeum</taxon>
    </lineage>
</organism>
<dbReference type="GO" id="GO:0070967">
    <property type="term" value="F:coenzyme F420 binding"/>
    <property type="evidence" value="ECO:0007669"/>
    <property type="project" value="TreeGrafter"/>
</dbReference>
<evidence type="ECO:0000259" key="2">
    <source>
        <dbReference type="Pfam" id="PF01243"/>
    </source>
</evidence>
<dbReference type="PATRIC" id="fig|414004.10.peg.596"/>
<dbReference type="Pfam" id="PF01243">
    <property type="entry name" value="PNPOx_N"/>
    <property type="match status" value="1"/>
</dbReference>
<dbReference type="EMBL" id="DP000238">
    <property type="protein sequence ID" value="ABK77282.1"/>
    <property type="molecule type" value="Genomic_DNA"/>
</dbReference>
<dbReference type="EnsemblBacteria" id="ABK77282">
    <property type="protein sequence ID" value="ABK77282"/>
    <property type="gene ID" value="CENSYa_0649"/>
</dbReference>
<dbReference type="Gene3D" id="2.30.110.10">
    <property type="entry name" value="Electron Transport, Fmn-binding Protein, Chain A"/>
    <property type="match status" value="1"/>
</dbReference>
<name>A0RVB5_CENSY</name>
<feature type="domain" description="Pyridoxamine 5'-phosphate oxidase N-terminal" evidence="2">
    <location>
        <begin position="13"/>
        <end position="137"/>
    </location>
</feature>